<evidence type="ECO:0000313" key="10">
    <source>
        <dbReference type="Ensembl" id="ENSXETP00000052895"/>
    </source>
</evidence>
<evidence type="ECO:0000256" key="1">
    <source>
        <dbReference type="ARBA" id="ARBA00007633"/>
    </source>
</evidence>
<feature type="signal peptide" evidence="7">
    <location>
        <begin position="1"/>
        <end position="19"/>
    </location>
</feature>
<keyword evidence="4" id="KW-0970">Cilium biogenesis/degradation</keyword>
<feature type="domain" description="Tectonic-1-3" evidence="8">
    <location>
        <begin position="322"/>
        <end position="475"/>
    </location>
</feature>
<keyword evidence="3 7" id="KW-0732">Signal</keyword>
<gene>
    <name evidence="10" type="primary">tctn1</name>
</gene>
<evidence type="ECO:0000256" key="4">
    <source>
        <dbReference type="ARBA" id="ARBA00022794"/>
    </source>
</evidence>
<evidence type="ECO:0000256" key="2">
    <source>
        <dbReference type="ARBA" id="ARBA00011495"/>
    </source>
</evidence>
<dbReference type="GO" id="GO:0030030">
    <property type="term" value="P:cell projection organization"/>
    <property type="evidence" value="ECO:0007669"/>
    <property type="project" value="UniProtKB-KW"/>
</dbReference>
<dbReference type="Pfam" id="PF07773">
    <property type="entry name" value="TCTN_DUF1619"/>
    <property type="match status" value="2"/>
</dbReference>
<dbReference type="AlphaFoldDB" id="F6SHP4"/>
<reference evidence="10" key="2">
    <citation type="submission" date="2011-06" db="UniProtKB">
        <authorList>
            <consortium name="Ensembl"/>
        </authorList>
    </citation>
    <scope>IDENTIFICATION</scope>
</reference>
<comment type="similarity">
    <text evidence="1">Belongs to the tectonic family.</text>
</comment>
<feature type="domain" description="Tectonic-1-3" evidence="8">
    <location>
        <begin position="485"/>
        <end position="666"/>
    </location>
</feature>
<sequence length="693" mass="74219">MNSLWSCSFALFCCCVVLGTCSLATESPKETARTEPTETQAWDSTGGPLLPDHVTDNQTSEGKAESHYNDSDTLPVATNTPEPLSPTKINRVVCVCDLLVAHCDDNCCCDPDCNAADIRGCLANEMPAETAYTEPPEIQVLEGAEEDVPPENNTDHRGVEDSEVIDIGVIASPGDELTRSFGSADQPGARVLPSPVTNIASLCVCDLLVGQCDVNCCCDPDCSTSDFSLFSGCSIPVVTVDSQLCTQETVQYSINASKRVVNTVEQINPSIFCIQATNYPPALSYITPEVPTASNFDSLLALYGGVSFSTTNSVQNAFVPSATRYEYGSPLLTASAYLSLPAPLGTKECTDRNPVGFLVSQDSTCTWNVSLNNCSVPALTLATYTDVRIIAINITVQSIMKKSLDGIFIPSVIDHYVPVLDNTTELCKDVVLGGSYQILYTEQGAITAVNAFLILGVINATLGTVQQSFKVSFVQDGTFPSLLSGNPGYIVGLPVIAGFKEPQYPFLVNTNRFAQLTILRSSAGQNCLTEEGNRAAVLFGYNMVSGCKLQYPVPCQVAATAILNVLRGQQFPEYVASFGNSQPQNVLDWVPITVVTSTLPQSATADCKIPVSLDLEVRWTKYGSLVNPQAQIVNVTEKITYAFVQNTNSGSGNVLQISTSVTFLDVSAPAQPGYKAPPTIDATLPFDFFRPFV</sequence>
<evidence type="ECO:0000256" key="7">
    <source>
        <dbReference type="SAM" id="SignalP"/>
    </source>
</evidence>
<dbReference type="Xenbase" id="XB-GENE-5886876">
    <property type="gene designation" value="tctn1"/>
</dbReference>
<dbReference type="Bgee" id="ENSXETG00000024479">
    <property type="expression patterns" value="Expressed in early embryo and 13 other cell types or tissues"/>
</dbReference>
<dbReference type="InterPro" id="IPR011677">
    <property type="entry name" value="TCTN1-3_dom"/>
</dbReference>
<dbReference type="PANTHER" id="PTHR14611:SF1">
    <property type="entry name" value="TECTONIC-1"/>
    <property type="match status" value="1"/>
</dbReference>
<feature type="chain" id="PRO_5030169396" evidence="7">
    <location>
        <begin position="20"/>
        <end position="693"/>
    </location>
</feature>
<evidence type="ECO:0000256" key="3">
    <source>
        <dbReference type="ARBA" id="ARBA00022729"/>
    </source>
</evidence>
<feature type="domain" description="Tectonic-1-3 N-terminal" evidence="9">
    <location>
        <begin position="92"/>
        <end position="122"/>
    </location>
</feature>
<protein>
    <submittedName>
        <fullName evidence="10">Tectonic family member 1</fullName>
    </submittedName>
</protein>
<dbReference type="InterPro" id="IPR040354">
    <property type="entry name" value="TCTN1-3"/>
</dbReference>
<name>F6SHP4_XENTR</name>
<dbReference type="Pfam" id="PF25752">
    <property type="entry name" value="DUF1619_N"/>
    <property type="match status" value="2"/>
</dbReference>
<evidence type="ECO:0000256" key="6">
    <source>
        <dbReference type="SAM" id="MobiDB-lite"/>
    </source>
</evidence>
<dbReference type="FunCoup" id="F6SHP4">
    <property type="interactions" value="780"/>
</dbReference>
<proteinExistence type="inferred from homology"/>
<comment type="subunit">
    <text evidence="2">Part of the tectonic-like complex (also named B9 complex).</text>
</comment>
<feature type="region of interest" description="Disordered" evidence="6">
    <location>
        <begin position="28"/>
        <end position="74"/>
    </location>
</feature>
<evidence type="ECO:0000256" key="5">
    <source>
        <dbReference type="ARBA" id="ARBA00023180"/>
    </source>
</evidence>
<organism evidence="10">
    <name type="scientific">Xenopus tropicalis</name>
    <name type="common">Western clawed frog</name>
    <name type="synonym">Silurana tropicalis</name>
    <dbReference type="NCBI Taxonomy" id="8364"/>
    <lineage>
        <taxon>Eukaryota</taxon>
        <taxon>Metazoa</taxon>
        <taxon>Chordata</taxon>
        <taxon>Craniata</taxon>
        <taxon>Vertebrata</taxon>
        <taxon>Euteleostomi</taxon>
        <taxon>Amphibia</taxon>
        <taxon>Batrachia</taxon>
        <taxon>Anura</taxon>
        <taxon>Pipoidea</taxon>
        <taxon>Pipidae</taxon>
        <taxon>Xenopodinae</taxon>
        <taxon>Xenopus</taxon>
        <taxon>Silurana</taxon>
    </lineage>
</organism>
<dbReference type="Ensembl" id="ENSXETT00000052895">
    <property type="protein sequence ID" value="ENSXETP00000052895"/>
    <property type="gene ID" value="ENSXETG00000024479"/>
</dbReference>
<evidence type="ECO:0000259" key="8">
    <source>
        <dbReference type="Pfam" id="PF07773"/>
    </source>
</evidence>
<accession>F6SHP4</accession>
<dbReference type="GeneTree" id="ENSGT00570000079101"/>
<evidence type="ECO:0000259" key="9">
    <source>
        <dbReference type="Pfam" id="PF25752"/>
    </source>
</evidence>
<dbReference type="InParanoid" id="F6SHP4"/>
<reference evidence="10" key="1">
    <citation type="journal article" date="2010" name="Science">
        <title>The genome of the Western clawed frog Xenopus tropicalis.</title>
        <authorList>
            <person name="Hellsten U."/>
            <person name="Harland R.M."/>
            <person name="Gilchrist M.J."/>
            <person name="Hendrix D."/>
            <person name="Jurka J."/>
            <person name="Kapitonov V."/>
            <person name="Ovcharenko I."/>
            <person name="Putnam N.H."/>
            <person name="Shu S."/>
            <person name="Taher L."/>
            <person name="Blitz I.L."/>
            <person name="Blumberg B."/>
            <person name="Dichmann D.S."/>
            <person name="Dubchak I."/>
            <person name="Amaya E."/>
            <person name="Detter J.C."/>
            <person name="Fletcher R."/>
            <person name="Gerhard D.S."/>
            <person name="Goodstein D."/>
            <person name="Graves T."/>
            <person name="Grigoriev I.V."/>
            <person name="Grimwood J."/>
            <person name="Kawashima T."/>
            <person name="Lindquist E."/>
            <person name="Lucas S.M."/>
            <person name="Mead P.E."/>
            <person name="Mitros T."/>
            <person name="Ogino H."/>
            <person name="Ohta Y."/>
            <person name="Poliakov A.V."/>
            <person name="Pollet N."/>
            <person name="Robert J."/>
            <person name="Salamov A."/>
            <person name="Sater A.K."/>
            <person name="Schmutz J."/>
            <person name="Terry A."/>
            <person name="Vize P.D."/>
            <person name="Warren W.C."/>
            <person name="Wells D."/>
            <person name="Wills A."/>
            <person name="Wilson R.K."/>
            <person name="Zimmerman L.B."/>
            <person name="Zorn A.M."/>
            <person name="Grainger R."/>
            <person name="Grammer T."/>
            <person name="Khokha M.K."/>
            <person name="Richardson P.M."/>
            <person name="Rokhsar D.S."/>
        </authorList>
    </citation>
    <scope>NUCLEOTIDE SEQUENCE [LARGE SCALE GENOMIC DNA]</scope>
    <source>
        <strain evidence="10">Nigerian</strain>
    </source>
</reference>
<dbReference type="PANTHER" id="PTHR14611">
    <property type="entry name" value="TECTONIC FAMILY MEMBER"/>
    <property type="match status" value="1"/>
</dbReference>
<keyword evidence="5" id="KW-0325">Glycoprotein</keyword>
<dbReference type="InterPro" id="IPR057724">
    <property type="entry name" value="TCTN1-3_N"/>
</dbReference>
<feature type="domain" description="Tectonic-1-3 N-terminal" evidence="9">
    <location>
        <begin position="191"/>
        <end position="296"/>
    </location>
</feature>